<evidence type="ECO:0000256" key="1">
    <source>
        <dbReference type="ARBA" id="ARBA00022670"/>
    </source>
</evidence>
<dbReference type="GO" id="GO:0071586">
    <property type="term" value="P:CAAX-box protein processing"/>
    <property type="evidence" value="ECO:0007669"/>
    <property type="project" value="UniProtKB-UniRule"/>
</dbReference>
<evidence type="ECO:0000259" key="10">
    <source>
        <dbReference type="Pfam" id="PF01435"/>
    </source>
</evidence>
<feature type="transmembrane region" description="Helical" evidence="9">
    <location>
        <begin position="62"/>
        <end position="80"/>
    </location>
</feature>
<evidence type="ECO:0000256" key="8">
    <source>
        <dbReference type="PIRSR" id="PIRSR627057-2"/>
    </source>
</evidence>
<dbReference type="GeneID" id="25562456"/>
<dbReference type="PANTHER" id="PTHR10120">
    <property type="entry name" value="CAAX PRENYL PROTEASE 1"/>
    <property type="match status" value="1"/>
</dbReference>
<comment type="function">
    <text evidence="9">Proteolytically removes the C-terminal three residues of farnesylated proteins.</text>
</comment>
<feature type="domain" description="Peptidase M48" evidence="10">
    <location>
        <begin position="205"/>
        <end position="373"/>
    </location>
</feature>
<evidence type="ECO:0000256" key="9">
    <source>
        <dbReference type="RuleBase" id="RU366005"/>
    </source>
</evidence>
<evidence type="ECO:0000256" key="5">
    <source>
        <dbReference type="ARBA" id="ARBA00023049"/>
    </source>
</evidence>
<keyword evidence="9" id="KW-1133">Transmembrane helix</keyword>
<evidence type="ECO:0000313" key="13">
    <source>
        <dbReference type="Proteomes" id="UP000054408"/>
    </source>
</evidence>
<keyword evidence="9" id="KW-0256">Endoplasmic reticulum</keyword>
<feature type="binding site" evidence="8">
    <location>
        <position position="319"/>
    </location>
    <ligand>
        <name>Zn(2+)</name>
        <dbReference type="ChEBI" id="CHEBI:29105"/>
        <note>catalytic</note>
    </ligand>
</feature>
<feature type="transmembrane region" description="Helical" evidence="9">
    <location>
        <begin position="101"/>
        <end position="130"/>
    </location>
</feature>
<name>A0A0L0D245_THETB</name>
<keyword evidence="1 9" id="KW-0645">Protease</keyword>
<dbReference type="Gene3D" id="3.30.2010.10">
    <property type="entry name" value="Metalloproteases ('zincins'), catalytic domain"/>
    <property type="match status" value="1"/>
</dbReference>
<dbReference type="OMA" id="RLPFEMY"/>
<feature type="binding site" evidence="8">
    <location>
        <position position="241"/>
    </location>
    <ligand>
        <name>Zn(2+)</name>
        <dbReference type="ChEBI" id="CHEBI:29105"/>
        <note>catalytic</note>
    </ligand>
</feature>
<feature type="transmembrane region" description="Helical" evidence="9">
    <location>
        <begin position="279"/>
        <end position="300"/>
    </location>
</feature>
<keyword evidence="4 8" id="KW-0862">Zinc</keyword>
<evidence type="ECO:0000259" key="11">
    <source>
        <dbReference type="Pfam" id="PF16491"/>
    </source>
</evidence>
<evidence type="ECO:0000256" key="2">
    <source>
        <dbReference type="ARBA" id="ARBA00022723"/>
    </source>
</evidence>
<protein>
    <recommendedName>
        <fullName evidence="9">CAAX prenyl protease</fullName>
        <ecNumber evidence="9">3.4.24.84</ecNumber>
    </recommendedName>
</protein>
<dbReference type="eggNOG" id="KOG2719">
    <property type="taxonomic scope" value="Eukaryota"/>
</dbReference>
<evidence type="ECO:0000313" key="12">
    <source>
        <dbReference type="EMBL" id="KNC46352.1"/>
    </source>
</evidence>
<comment type="cofactor">
    <cofactor evidence="8 9">
        <name>Zn(2+)</name>
        <dbReference type="ChEBI" id="CHEBI:29105"/>
    </cofactor>
    <text evidence="8 9">Binds 1 zinc ion per subunit.</text>
</comment>
<feature type="transmembrane region" description="Helical" evidence="9">
    <location>
        <begin position="255"/>
        <end position="273"/>
    </location>
</feature>
<feature type="transmembrane region" description="Helical" evidence="9">
    <location>
        <begin position="12"/>
        <end position="31"/>
    </location>
</feature>
<reference evidence="12 13" key="1">
    <citation type="submission" date="2010-05" db="EMBL/GenBank/DDBJ databases">
        <title>The Genome Sequence of Thecamonas trahens ATCC 50062.</title>
        <authorList>
            <consortium name="The Broad Institute Genome Sequencing Platform"/>
            <person name="Russ C."/>
            <person name="Cuomo C."/>
            <person name="Shea T."/>
            <person name="Young S.K."/>
            <person name="Zeng Q."/>
            <person name="Koehrsen M."/>
            <person name="Haas B."/>
            <person name="Borodovsky M."/>
            <person name="Guigo R."/>
            <person name="Alvarado L."/>
            <person name="Berlin A."/>
            <person name="Bochicchio J."/>
            <person name="Borenstein D."/>
            <person name="Chapman S."/>
            <person name="Chen Z."/>
            <person name="Freedman E."/>
            <person name="Gellesch M."/>
            <person name="Goldberg J."/>
            <person name="Griggs A."/>
            <person name="Gujja S."/>
            <person name="Heilman E."/>
            <person name="Heiman D."/>
            <person name="Hepburn T."/>
            <person name="Howarth C."/>
            <person name="Jen D."/>
            <person name="Larson L."/>
            <person name="Mehta T."/>
            <person name="Park D."/>
            <person name="Pearson M."/>
            <person name="Roberts A."/>
            <person name="Saif S."/>
            <person name="Shenoy N."/>
            <person name="Sisk P."/>
            <person name="Stolte C."/>
            <person name="Sykes S."/>
            <person name="Thomson T."/>
            <person name="Walk T."/>
            <person name="White J."/>
            <person name="Yandava C."/>
            <person name="Burger G."/>
            <person name="Gray M.W."/>
            <person name="Holland P.W.H."/>
            <person name="King N."/>
            <person name="Lang F.B.F."/>
            <person name="Roger A.J."/>
            <person name="Ruiz-Trillo I."/>
            <person name="Lander E."/>
            <person name="Nusbaum C."/>
        </authorList>
    </citation>
    <scope>NUCLEOTIDE SEQUENCE [LARGE SCALE GENOMIC DNA]</scope>
    <source>
        <strain evidence="12 13">ATCC 50062</strain>
    </source>
</reference>
<dbReference type="InterPro" id="IPR032456">
    <property type="entry name" value="Peptidase_M48_N"/>
</dbReference>
<keyword evidence="5 9" id="KW-0482">Metalloprotease</keyword>
<keyword evidence="3 9" id="KW-0378">Hydrolase</keyword>
<feature type="transmembrane region" description="Helical" evidence="9">
    <location>
        <begin position="142"/>
        <end position="164"/>
    </location>
</feature>
<dbReference type="EMBL" id="GL349442">
    <property type="protein sequence ID" value="KNC46352.1"/>
    <property type="molecule type" value="Genomic_DNA"/>
</dbReference>
<dbReference type="EC" id="3.4.24.84" evidence="9"/>
<dbReference type="InterPro" id="IPR027057">
    <property type="entry name" value="CAXX_Prtase_1"/>
</dbReference>
<feature type="binding site" evidence="8">
    <location>
        <position position="245"/>
    </location>
    <ligand>
        <name>Zn(2+)</name>
        <dbReference type="ChEBI" id="CHEBI:29105"/>
        <note>catalytic</note>
    </ligand>
</feature>
<dbReference type="InterPro" id="IPR001915">
    <property type="entry name" value="Peptidase_M48"/>
</dbReference>
<dbReference type="Pfam" id="PF01435">
    <property type="entry name" value="Peptidase_M48"/>
    <property type="match status" value="1"/>
</dbReference>
<keyword evidence="9" id="KW-0812">Transmembrane</keyword>
<keyword evidence="9" id="KW-0472">Membrane</keyword>
<proteinExistence type="inferred from homology"/>
<evidence type="ECO:0000256" key="4">
    <source>
        <dbReference type="ARBA" id="ARBA00022833"/>
    </source>
</evidence>
<dbReference type="GO" id="GO:0046872">
    <property type="term" value="F:metal ion binding"/>
    <property type="evidence" value="ECO:0007669"/>
    <property type="project" value="UniProtKB-UniRule"/>
</dbReference>
<sequence>MSQVSFNRVEATVGFALEVAVIASGALVYLWDLALAVHLAGLLAFGADAAAVDGARHSKTRGVIFILIVSLVSAVVKLPFQVFSVIGSRQADGARSGLRALCAWAVAQGMVFVLSVGAGVPIIYTLLWILEYHGSGYWLLNWFFLALLSVTISDLYSTVVAPFFDTYESLPPGSLRTELELLTERSHCPVSEIYIRKSKDEVGGTHSNAFFMGVGTSRSIVLYDTLLKRMSEQDVLAIIAHEIAHVKANHFWKQVVLEFATIGVFFGSFAALVENTGYYQAFGFSTTNPAIGLVLFSYMYTPIASMLQTLQHVATRSFEFAADRYAAKLGYDLELPLIKLHLVNMVNIHADKLFSLYHYSHPSLCERLDALATIKAKMS</sequence>
<dbReference type="GO" id="GO:0004222">
    <property type="term" value="F:metalloendopeptidase activity"/>
    <property type="evidence" value="ECO:0007669"/>
    <property type="project" value="UniProtKB-UniRule"/>
</dbReference>
<dbReference type="GO" id="GO:0005789">
    <property type="term" value="C:endoplasmic reticulum membrane"/>
    <property type="evidence" value="ECO:0007669"/>
    <property type="project" value="UniProtKB-SubCell"/>
</dbReference>
<dbReference type="Pfam" id="PF16491">
    <property type="entry name" value="Peptidase_M48_N"/>
    <property type="match status" value="1"/>
</dbReference>
<keyword evidence="13" id="KW-1185">Reference proteome</keyword>
<organism evidence="12 13">
    <name type="scientific">Thecamonas trahens ATCC 50062</name>
    <dbReference type="NCBI Taxonomy" id="461836"/>
    <lineage>
        <taxon>Eukaryota</taxon>
        <taxon>Apusozoa</taxon>
        <taxon>Apusomonadida</taxon>
        <taxon>Apusomonadidae</taxon>
        <taxon>Thecamonas</taxon>
    </lineage>
</organism>
<comment type="similarity">
    <text evidence="9">Belongs to the peptidase M48A family.</text>
</comment>
<dbReference type="CDD" id="cd07343">
    <property type="entry name" value="M48A_Zmpste24p_like"/>
    <property type="match status" value="1"/>
</dbReference>
<evidence type="ECO:0000256" key="7">
    <source>
        <dbReference type="PIRSR" id="PIRSR627057-1"/>
    </source>
</evidence>
<evidence type="ECO:0000256" key="6">
    <source>
        <dbReference type="ARBA" id="ARBA00044456"/>
    </source>
</evidence>
<dbReference type="Proteomes" id="UP000054408">
    <property type="component" value="Unassembled WGS sequence"/>
</dbReference>
<comment type="catalytic activity">
    <reaction evidence="6 9">
        <text>Hydrolyzes the peptide bond -P2-(S-farnesyl or geranylgeranyl)C-P1'-P2'-P3'-COOH where P1' and P2' are amino acids with aliphatic side chains and P3' is any C-terminal residue.</text>
        <dbReference type="EC" id="3.4.24.84"/>
    </reaction>
</comment>
<gene>
    <name evidence="12" type="ORF">AMSG_02804</name>
</gene>
<dbReference type="RefSeq" id="XP_013760645.1">
    <property type="nucleotide sequence ID" value="XM_013905191.1"/>
</dbReference>
<dbReference type="OrthoDB" id="360839at2759"/>
<accession>A0A0L0D245</accession>
<feature type="active site" description="Proton donor" evidence="7">
    <location>
        <position position="323"/>
    </location>
</feature>
<comment type="subcellular location">
    <subcellularLocation>
        <location evidence="9">Endoplasmic reticulum membrane</location>
        <topology evidence="9">Multi-pass membrane protein</topology>
    </subcellularLocation>
</comment>
<dbReference type="STRING" id="461836.A0A0L0D245"/>
<evidence type="ECO:0000256" key="3">
    <source>
        <dbReference type="ARBA" id="ARBA00022801"/>
    </source>
</evidence>
<feature type="domain" description="CAAX prenyl protease 1 N-terminal" evidence="11">
    <location>
        <begin position="3"/>
        <end position="165"/>
    </location>
</feature>
<keyword evidence="2 8" id="KW-0479">Metal-binding</keyword>
<dbReference type="AlphaFoldDB" id="A0A0L0D245"/>
<feature type="active site" evidence="7">
    <location>
        <position position="242"/>
    </location>
</feature>